<dbReference type="PANTHER" id="PTHR46720">
    <property type="entry name" value="HYDROXYLASE, PUTATIVE (AFU_ORTHOLOGUE AFUA_3G01460)-RELATED"/>
    <property type="match status" value="1"/>
</dbReference>
<dbReference type="GO" id="GO:0044550">
    <property type="term" value="P:secondary metabolite biosynthetic process"/>
    <property type="evidence" value="ECO:0007669"/>
    <property type="project" value="TreeGrafter"/>
</dbReference>
<dbReference type="InterPro" id="IPR002938">
    <property type="entry name" value="FAD-bd"/>
</dbReference>
<dbReference type="InterPro" id="IPR036188">
    <property type="entry name" value="FAD/NAD-bd_sf"/>
</dbReference>
<dbReference type="SUPFAM" id="SSF51905">
    <property type="entry name" value="FAD/NAD(P)-binding domain"/>
    <property type="match status" value="1"/>
</dbReference>
<feature type="transmembrane region" description="Helical" evidence="6">
    <location>
        <begin position="7"/>
        <end position="27"/>
    </location>
</feature>
<sequence length="427" mass="46503">MSAENKSFEVAIVGGGIAGIVLAISLMKRNVPCVIYEQASAFTEQSVGIAMTPNAVRAMQLCDAAVREAFDTVAGQLVHWNFLDGTGEIDDSILQFSIGHPDEGFKGCHRGQFLKVLLELVPESMMRFKKQLERIEEPHGAKGKLLMVFSDGTTARTDAVIGCDGIKSHTRGIVVGHDHPSAKCTYSHKYTYRGLVPMPQAVEILGAERAATFGLWMTNDVNLVSYPVARGTMLNVAVHCTDTGNWPSETQLTLPADLEGCLEDVKNLSPRIQKLAQSLTSLDRWGQFDLGECPPPTYAKGRICLIGDAAHATTPHLGAGAGICIEDAAVLATLLAVDGVRSGPDIEAVFATFNAHRRERGEWLVQTSRRVSQLIQLQSEHKKDFQKLESELRSYAVKAWGFDLEMQIRGAVDDLNTLLKADKLCGI</sequence>
<keyword evidence="3" id="KW-0285">Flavoprotein</keyword>
<dbReference type="Pfam" id="PF01494">
    <property type="entry name" value="FAD_binding_3"/>
    <property type="match status" value="1"/>
</dbReference>
<evidence type="ECO:0000313" key="9">
    <source>
        <dbReference type="Proteomes" id="UP001232148"/>
    </source>
</evidence>
<dbReference type="EMBL" id="MU842873">
    <property type="protein sequence ID" value="KAK2028776.1"/>
    <property type="molecule type" value="Genomic_DNA"/>
</dbReference>
<keyword evidence="6" id="KW-0812">Transmembrane</keyword>
<dbReference type="Proteomes" id="UP001232148">
    <property type="component" value="Unassembled WGS sequence"/>
</dbReference>
<accession>A0AAD9HIL2</accession>
<organism evidence="8 9">
    <name type="scientific">Colletotrichum zoysiae</name>
    <dbReference type="NCBI Taxonomy" id="1216348"/>
    <lineage>
        <taxon>Eukaryota</taxon>
        <taxon>Fungi</taxon>
        <taxon>Dikarya</taxon>
        <taxon>Ascomycota</taxon>
        <taxon>Pezizomycotina</taxon>
        <taxon>Sordariomycetes</taxon>
        <taxon>Hypocreomycetidae</taxon>
        <taxon>Glomerellales</taxon>
        <taxon>Glomerellaceae</taxon>
        <taxon>Colletotrichum</taxon>
        <taxon>Colletotrichum graminicola species complex</taxon>
    </lineage>
</organism>
<comment type="similarity">
    <text evidence="2">Belongs to the paxM FAD-dependent monooxygenase family.</text>
</comment>
<evidence type="ECO:0000259" key="7">
    <source>
        <dbReference type="Pfam" id="PF01494"/>
    </source>
</evidence>
<name>A0AAD9HIL2_9PEZI</name>
<proteinExistence type="inferred from homology"/>
<comment type="cofactor">
    <cofactor evidence="1">
        <name>FAD</name>
        <dbReference type="ChEBI" id="CHEBI:57692"/>
    </cofactor>
</comment>
<evidence type="ECO:0000256" key="6">
    <source>
        <dbReference type="SAM" id="Phobius"/>
    </source>
</evidence>
<keyword evidence="6" id="KW-0472">Membrane</keyword>
<dbReference type="SUPFAM" id="SSF54373">
    <property type="entry name" value="FAD-linked reductases, C-terminal domain"/>
    <property type="match status" value="1"/>
</dbReference>
<dbReference type="GO" id="GO:0071949">
    <property type="term" value="F:FAD binding"/>
    <property type="evidence" value="ECO:0007669"/>
    <property type="project" value="InterPro"/>
</dbReference>
<evidence type="ECO:0000256" key="5">
    <source>
        <dbReference type="ARBA" id="ARBA00023002"/>
    </source>
</evidence>
<keyword evidence="6" id="KW-1133">Transmembrane helix</keyword>
<dbReference type="AlphaFoldDB" id="A0AAD9HIL2"/>
<evidence type="ECO:0000256" key="2">
    <source>
        <dbReference type="ARBA" id="ARBA00007992"/>
    </source>
</evidence>
<evidence type="ECO:0000256" key="3">
    <source>
        <dbReference type="ARBA" id="ARBA00022630"/>
    </source>
</evidence>
<evidence type="ECO:0000256" key="1">
    <source>
        <dbReference type="ARBA" id="ARBA00001974"/>
    </source>
</evidence>
<comment type="caution">
    <text evidence="8">The sequence shown here is derived from an EMBL/GenBank/DDBJ whole genome shotgun (WGS) entry which is preliminary data.</text>
</comment>
<dbReference type="PANTHER" id="PTHR46720:SF3">
    <property type="entry name" value="FAD-BINDING DOMAIN-CONTAINING PROTEIN-RELATED"/>
    <property type="match status" value="1"/>
</dbReference>
<keyword evidence="5" id="KW-0560">Oxidoreductase</keyword>
<evidence type="ECO:0000313" key="8">
    <source>
        <dbReference type="EMBL" id="KAK2028776.1"/>
    </source>
</evidence>
<dbReference type="Gene3D" id="3.50.50.60">
    <property type="entry name" value="FAD/NAD(P)-binding domain"/>
    <property type="match status" value="1"/>
</dbReference>
<keyword evidence="4" id="KW-0274">FAD</keyword>
<feature type="domain" description="FAD-binding" evidence="7">
    <location>
        <begin position="9"/>
        <end position="367"/>
    </location>
</feature>
<dbReference type="PRINTS" id="PR00420">
    <property type="entry name" value="RNGMNOXGNASE"/>
</dbReference>
<protein>
    <submittedName>
        <fullName evidence="8">FAD/NAD(P)-binding domain-containing protein</fullName>
    </submittedName>
</protein>
<keyword evidence="9" id="KW-1185">Reference proteome</keyword>
<gene>
    <name evidence="8" type="ORF">LX32DRAFT_719767</name>
</gene>
<reference evidence="8" key="1">
    <citation type="submission" date="2021-06" db="EMBL/GenBank/DDBJ databases">
        <title>Comparative genomics, transcriptomics and evolutionary studies reveal genomic signatures of adaptation to plant cell wall in hemibiotrophic fungi.</title>
        <authorList>
            <consortium name="DOE Joint Genome Institute"/>
            <person name="Baroncelli R."/>
            <person name="Diaz J.F."/>
            <person name="Benocci T."/>
            <person name="Peng M."/>
            <person name="Battaglia E."/>
            <person name="Haridas S."/>
            <person name="Andreopoulos W."/>
            <person name="Labutti K."/>
            <person name="Pangilinan J."/>
            <person name="Floch G.L."/>
            <person name="Makela M.R."/>
            <person name="Henrissat B."/>
            <person name="Grigoriev I.V."/>
            <person name="Crouch J.A."/>
            <person name="De Vries R.P."/>
            <person name="Sukno S.A."/>
            <person name="Thon M.R."/>
        </authorList>
    </citation>
    <scope>NUCLEOTIDE SEQUENCE</scope>
    <source>
        <strain evidence="8">MAFF235873</strain>
    </source>
</reference>
<dbReference type="InterPro" id="IPR051104">
    <property type="entry name" value="FAD_monoxygenase"/>
</dbReference>
<dbReference type="GO" id="GO:0016491">
    <property type="term" value="F:oxidoreductase activity"/>
    <property type="evidence" value="ECO:0007669"/>
    <property type="project" value="UniProtKB-KW"/>
</dbReference>
<evidence type="ECO:0000256" key="4">
    <source>
        <dbReference type="ARBA" id="ARBA00022827"/>
    </source>
</evidence>